<evidence type="ECO:0000256" key="3">
    <source>
        <dbReference type="ARBA" id="ARBA00006375"/>
    </source>
</evidence>
<evidence type="ECO:0000256" key="1">
    <source>
        <dbReference type="ARBA" id="ARBA00002238"/>
    </source>
</evidence>
<dbReference type="STRING" id="341454.A0A4S2N354"/>
<evidence type="ECO:0000256" key="5">
    <source>
        <dbReference type="ARBA" id="ARBA00022448"/>
    </source>
</evidence>
<evidence type="ECO:0000256" key="7">
    <source>
        <dbReference type="ARBA" id="ARBA00022723"/>
    </source>
</evidence>
<dbReference type="FunCoup" id="A0A4S2N354">
    <property type="interactions" value="347"/>
</dbReference>
<dbReference type="GO" id="GO:0046872">
    <property type="term" value="F:metal ion binding"/>
    <property type="evidence" value="ECO:0007669"/>
    <property type="project" value="UniProtKB-KW"/>
</dbReference>
<feature type="repeat" description="Solcar" evidence="14">
    <location>
        <begin position="142"/>
        <end position="237"/>
    </location>
</feature>
<dbReference type="GO" id="GO:0005743">
    <property type="term" value="C:mitochondrial inner membrane"/>
    <property type="evidence" value="ECO:0007669"/>
    <property type="project" value="UniProtKB-SubCell"/>
</dbReference>
<keyword evidence="8" id="KW-0677">Repeat</keyword>
<comment type="subcellular location">
    <subcellularLocation>
        <location evidence="2">Mitochondrion inner membrane</location>
        <topology evidence="2">Multi-pass membrane protein</topology>
    </subcellularLocation>
</comment>
<evidence type="ECO:0000256" key="14">
    <source>
        <dbReference type="PROSITE-ProRule" id="PRU00282"/>
    </source>
</evidence>
<feature type="region of interest" description="Disordered" evidence="16">
    <location>
        <begin position="1"/>
        <end position="39"/>
    </location>
</feature>
<comment type="similarity">
    <text evidence="3 15">Belongs to the mitochondrial carrier (TC 2.A.29) family.</text>
</comment>
<dbReference type="InterPro" id="IPR018108">
    <property type="entry name" value="MCP_transmembrane"/>
</dbReference>
<keyword evidence="10" id="KW-0106">Calcium</keyword>
<dbReference type="Gene3D" id="1.50.40.10">
    <property type="entry name" value="Mitochondrial carrier domain"/>
    <property type="match status" value="1"/>
</dbReference>
<dbReference type="AlphaFoldDB" id="A0A4S2N354"/>
<dbReference type="InterPro" id="IPR023395">
    <property type="entry name" value="MCP_dom_sf"/>
</dbReference>
<proteinExistence type="inferred from homology"/>
<feature type="repeat" description="Solcar" evidence="14">
    <location>
        <begin position="246"/>
        <end position="335"/>
    </location>
</feature>
<evidence type="ECO:0000256" key="2">
    <source>
        <dbReference type="ARBA" id="ARBA00004448"/>
    </source>
</evidence>
<reference evidence="17 18" key="1">
    <citation type="submission" date="2019-04" db="EMBL/GenBank/DDBJ databases">
        <title>Comparative genomics and transcriptomics to analyze fruiting body development in filamentous ascomycetes.</title>
        <authorList>
            <consortium name="DOE Joint Genome Institute"/>
            <person name="Lutkenhaus R."/>
            <person name="Traeger S."/>
            <person name="Breuer J."/>
            <person name="Kuo A."/>
            <person name="Lipzen A."/>
            <person name="Pangilinan J."/>
            <person name="Dilworth D."/>
            <person name="Sandor L."/>
            <person name="Poggeler S."/>
            <person name="Barry K."/>
            <person name="Grigoriev I.V."/>
            <person name="Nowrousian M."/>
        </authorList>
    </citation>
    <scope>NUCLEOTIDE SEQUENCE [LARGE SCALE GENOMIC DNA]</scope>
    <source>
        <strain evidence="17 18">CBS 389.68</strain>
    </source>
</reference>
<keyword evidence="9" id="KW-0999">Mitochondrion inner membrane</keyword>
<name>A0A4S2N354_9PEZI</name>
<keyword evidence="18" id="KW-1185">Reference proteome</keyword>
<accession>A0A4S2N354</accession>
<dbReference type="PANTHER" id="PTHR24089">
    <property type="entry name" value="SOLUTE CARRIER FAMILY 25"/>
    <property type="match status" value="1"/>
</dbReference>
<evidence type="ECO:0000256" key="12">
    <source>
        <dbReference type="ARBA" id="ARBA00023128"/>
    </source>
</evidence>
<evidence type="ECO:0000256" key="10">
    <source>
        <dbReference type="ARBA" id="ARBA00022837"/>
    </source>
</evidence>
<evidence type="ECO:0000256" key="6">
    <source>
        <dbReference type="ARBA" id="ARBA00022692"/>
    </source>
</evidence>
<feature type="repeat" description="Solcar" evidence="14">
    <location>
        <begin position="47"/>
        <end position="134"/>
    </location>
</feature>
<keyword evidence="12" id="KW-0496">Mitochondrion</keyword>
<evidence type="ECO:0000256" key="16">
    <source>
        <dbReference type="SAM" id="MobiDB-lite"/>
    </source>
</evidence>
<dbReference type="EMBL" id="ML220113">
    <property type="protein sequence ID" value="TGZ83629.1"/>
    <property type="molecule type" value="Genomic_DNA"/>
</dbReference>
<dbReference type="FunFam" id="1.50.40.10:FF:000016">
    <property type="entry name" value="Solute carrier family 25 member 23"/>
    <property type="match status" value="1"/>
</dbReference>
<keyword evidence="7" id="KW-0479">Metal-binding</keyword>
<evidence type="ECO:0000256" key="11">
    <source>
        <dbReference type="ARBA" id="ARBA00022989"/>
    </source>
</evidence>
<dbReference type="SUPFAM" id="SSF103506">
    <property type="entry name" value="Mitochondrial carrier"/>
    <property type="match status" value="1"/>
</dbReference>
<dbReference type="Pfam" id="PF00153">
    <property type="entry name" value="Mito_carr"/>
    <property type="match status" value="3"/>
</dbReference>
<dbReference type="InterPro" id="IPR002067">
    <property type="entry name" value="MCP"/>
</dbReference>
<organism evidence="17 18">
    <name type="scientific">Ascodesmis nigricans</name>
    <dbReference type="NCBI Taxonomy" id="341454"/>
    <lineage>
        <taxon>Eukaryota</taxon>
        <taxon>Fungi</taxon>
        <taxon>Dikarya</taxon>
        <taxon>Ascomycota</taxon>
        <taxon>Pezizomycotina</taxon>
        <taxon>Pezizomycetes</taxon>
        <taxon>Pezizales</taxon>
        <taxon>Ascodesmidaceae</taxon>
        <taxon>Ascodesmis</taxon>
    </lineage>
</organism>
<keyword evidence="11" id="KW-1133">Transmembrane helix</keyword>
<keyword evidence="5 15" id="KW-0813">Transport</keyword>
<gene>
    <name evidence="17" type="ORF">EX30DRAFT_393201</name>
</gene>
<feature type="compositionally biased region" description="Low complexity" evidence="16">
    <location>
        <begin position="15"/>
        <end position="27"/>
    </location>
</feature>
<dbReference type="OrthoDB" id="270584at2759"/>
<keyword evidence="6 14" id="KW-0812">Transmembrane</keyword>
<dbReference type="Proteomes" id="UP000298138">
    <property type="component" value="Unassembled WGS sequence"/>
</dbReference>
<evidence type="ECO:0000256" key="4">
    <source>
        <dbReference type="ARBA" id="ARBA00021935"/>
    </source>
</evidence>
<sequence length="343" mass="36705">MSLAGKAPTPGGDVTASKSASNAAPTSPSTPPPPPTVSQYIGNYLKQPVTSSFIAGGVAGAVSRTVVSPLERLKILFQVQGPGNVSYQGVGPALAKMWKEEGWRGFMRGNGTNCVRIVPYSAVQFSSYTIYKKALTPESGEMDTLRRLLAGALAGVTSVIATYPLDIVRTRLSVQSASFEVLGKPTDKLPGMWKSMMDMYRTEGGIVAWYRGLIPTLAGVAPYVGINFATYEAMRKFVTPEGEENPSAIGKLLAGGMSGAVAQTVTYPMDVLRRRFQVNTMSGLGYQYKSIWDAVRIITKAEGIRGMYKGLIPNLLKVAPSIGTSFLSYEITRDMLSGFVSGI</sequence>
<keyword evidence="13 14" id="KW-0472">Membrane</keyword>
<evidence type="ECO:0000256" key="13">
    <source>
        <dbReference type="ARBA" id="ARBA00023136"/>
    </source>
</evidence>
<evidence type="ECO:0000256" key="15">
    <source>
        <dbReference type="RuleBase" id="RU000488"/>
    </source>
</evidence>
<protein>
    <recommendedName>
        <fullName evidence="4">Mitochondrial thiamine pyrophosphate carrier 1</fullName>
    </recommendedName>
</protein>
<dbReference type="PRINTS" id="PR00926">
    <property type="entry name" value="MITOCARRIER"/>
</dbReference>
<dbReference type="PROSITE" id="PS50920">
    <property type="entry name" value="SOLCAR"/>
    <property type="match status" value="3"/>
</dbReference>
<evidence type="ECO:0000313" key="17">
    <source>
        <dbReference type="EMBL" id="TGZ83629.1"/>
    </source>
</evidence>
<evidence type="ECO:0000256" key="8">
    <source>
        <dbReference type="ARBA" id="ARBA00022737"/>
    </source>
</evidence>
<dbReference type="GO" id="GO:0055085">
    <property type="term" value="P:transmembrane transport"/>
    <property type="evidence" value="ECO:0007669"/>
    <property type="project" value="InterPro"/>
</dbReference>
<comment type="function">
    <text evidence="1">Mitochondrial transporter that mediates uptake of thiamine pyrophosphate (ThPP) into mitochondria.</text>
</comment>
<evidence type="ECO:0000256" key="9">
    <source>
        <dbReference type="ARBA" id="ARBA00022792"/>
    </source>
</evidence>
<dbReference type="InParanoid" id="A0A4S2N354"/>
<evidence type="ECO:0000313" key="18">
    <source>
        <dbReference type="Proteomes" id="UP000298138"/>
    </source>
</evidence>